<feature type="compositionally biased region" description="Polar residues" evidence="1">
    <location>
        <begin position="147"/>
        <end position="160"/>
    </location>
</feature>
<dbReference type="AlphaFoldDB" id="A0A6A6FHK1"/>
<name>A0A6A6FHK1_9PEZI</name>
<dbReference type="Proteomes" id="UP000799539">
    <property type="component" value="Unassembled WGS sequence"/>
</dbReference>
<reference evidence="2" key="1">
    <citation type="journal article" date="2020" name="Stud. Mycol.">
        <title>101 Dothideomycetes genomes: a test case for predicting lifestyles and emergence of pathogens.</title>
        <authorList>
            <person name="Haridas S."/>
            <person name="Albert R."/>
            <person name="Binder M."/>
            <person name="Bloem J."/>
            <person name="Labutti K."/>
            <person name="Salamov A."/>
            <person name="Andreopoulos B."/>
            <person name="Baker S."/>
            <person name="Barry K."/>
            <person name="Bills G."/>
            <person name="Bluhm B."/>
            <person name="Cannon C."/>
            <person name="Castanera R."/>
            <person name="Culley D."/>
            <person name="Daum C."/>
            <person name="Ezra D."/>
            <person name="Gonzalez J."/>
            <person name="Henrissat B."/>
            <person name="Kuo A."/>
            <person name="Liang C."/>
            <person name="Lipzen A."/>
            <person name="Lutzoni F."/>
            <person name="Magnuson J."/>
            <person name="Mondo S."/>
            <person name="Nolan M."/>
            <person name="Ohm R."/>
            <person name="Pangilinan J."/>
            <person name="Park H.-J."/>
            <person name="Ramirez L."/>
            <person name="Alfaro M."/>
            <person name="Sun H."/>
            <person name="Tritt A."/>
            <person name="Yoshinaga Y."/>
            <person name="Zwiers L.-H."/>
            <person name="Turgeon B."/>
            <person name="Goodwin S."/>
            <person name="Spatafora J."/>
            <person name="Crous P."/>
            <person name="Grigoriev I."/>
        </authorList>
    </citation>
    <scope>NUCLEOTIDE SEQUENCE</scope>
    <source>
        <strain evidence="2">SCOH1-5</strain>
    </source>
</reference>
<feature type="compositionally biased region" description="Basic and acidic residues" evidence="1">
    <location>
        <begin position="133"/>
        <end position="143"/>
    </location>
</feature>
<accession>A0A6A6FHK1</accession>
<evidence type="ECO:0000313" key="2">
    <source>
        <dbReference type="EMBL" id="KAF2212718.1"/>
    </source>
</evidence>
<dbReference type="EMBL" id="ML992672">
    <property type="protein sequence ID" value="KAF2212718.1"/>
    <property type="molecule type" value="Genomic_DNA"/>
</dbReference>
<evidence type="ECO:0000313" key="3">
    <source>
        <dbReference type="Proteomes" id="UP000799539"/>
    </source>
</evidence>
<evidence type="ECO:0000256" key="1">
    <source>
        <dbReference type="SAM" id="MobiDB-lite"/>
    </source>
</evidence>
<feature type="region of interest" description="Disordered" evidence="1">
    <location>
        <begin position="113"/>
        <end position="217"/>
    </location>
</feature>
<organism evidence="2 3">
    <name type="scientific">Cercospora zeae-maydis SCOH1-5</name>
    <dbReference type="NCBI Taxonomy" id="717836"/>
    <lineage>
        <taxon>Eukaryota</taxon>
        <taxon>Fungi</taxon>
        <taxon>Dikarya</taxon>
        <taxon>Ascomycota</taxon>
        <taxon>Pezizomycotina</taxon>
        <taxon>Dothideomycetes</taxon>
        <taxon>Dothideomycetidae</taxon>
        <taxon>Mycosphaerellales</taxon>
        <taxon>Mycosphaerellaceae</taxon>
        <taxon>Cercospora</taxon>
    </lineage>
</organism>
<proteinExistence type="predicted"/>
<sequence length="217" mass="24227">MSTASSFPVCRHYVPGLRAPRVCHRCRSPTPPTPYAAPPYAASPYSAAEQLAMERYLQDVRSQQLRDVQALNDQRPSPRTTWRNDRSIADSIVCDARPSSLPLSYPYATTIDDRDLVPTNGAEPAQQGPSNRPQRDLPYDPQRRTPYGSQQDQEQRSTGYVNGVNAPNGGTPRPSQNAQAEPGQRGNTNGQEASATPMLIPSMRQQREASYRQRYRR</sequence>
<gene>
    <name evidence="2" type="ORF">CERZMDRAFT_106029</name>
</gene>
<dbReference type="OrthoDB" id="10305387at2759"/>
<protein>
    <submittedName>
        <fullName evidence="2">Uncharacterized protein</fullName>
    </submittedName>
</protein>
<keyword evidence="3" id="KW-1185">Reference proteome</keyword>
<feature type="compositionally biased region" description="Polar residues" evidence="1">
    <location>
        <begin position="173"/>
        <end position="194"/>
    </location>
</feature>